<evidence type="ECO:0000313" key="5">
    <source>
        <dbReference type="Proteomes" id="UP000196118"/>
    </source>
</evidence>
<evidence type="ECO:0000313" key="4">
    <source>
        <dbReference type="EMBL" id="WEA57827.1"/>
    </source>
</evidence>
<dbReference type="PANTHER" id="PTHR36113">
    <property type="entry name" value="LYASE, PUTATIVE-RELATED-RELATED"/>
    <property type="match status" value="1"/>
</dbReference>
<evidence type="ECO:0000313" key="3">
    <source>
        <dbReference type="EMBL" id="ARW20401.1"/>
    </source>
</evidence>
<dbReference type="InterPro" id="IPR051332">
    <property type="entry name" value="Fosfomycin_Res_Enzymes"/>
</dbReference>
<gene>
    <name evidence="4" type="ORF">PWB86_02895</name>
    <name evidence="3" type="ORF">S100892_01858</name>
</gene>
<dbReference type="EMBL" id="CP021474">
    <property type="protein sequence ID" value="ARW20401.1"/>
    <property type="molecule type" value="Genomic_DNA"/>
</dbReference>
<evidence type="ECO:0000256" key="1">
    <source>
        <dbReference type="ARBA" id="ARBA00022723"/>
    </source>
</evidence>
<dbReference type="RefSeq" id="WP_002832757.1">
    <property type="nucleotide sequence ID" value="NZ_BJZY01000004.1"/>
</dbReference>
<dbReference type="OMA" id="MNICRVH"/>
<proteinExistence type="predicted"/>
<organism evidence="3 5">
    <name type="scientific">Pediococcus pentosaceus</name>
    <dbReference type="NCBI Taxonomy" id="1255"/>
    <lineage>
        <taxon>Bacteria</taxon>
        <taxon>Bacillati</taxon>
        <taxon>Bacillota</taxon>
        <taxon>Bacilli</taxon>
        <taxon>Lactobacillales</taxon>
        <taxon>Lactobacillaceae</taxon>
        <taxon>Pediococcus</taxon>
    </lineage>
</organism>
<reference evidence="4 6" key="2">
    <citation type="submission" date="2023-02" db="EMBL/GenBank/DDBJ databases">
        <title>Comparative genomics and fermentation flavor characterization of five lactic acid bacteria reveal flavor biosynthesis metabolic pathways in fermented muskmelon puree.</title>
        <authorList>
            <person name="Yuan L."/>
            <person name="Li M."/>
            <person name="Xu X."/>
            <person name="Lao F."/>
            <person name="Wu J."/>
        </authorList>
    </citation>
    <scope>NUCLEOTIDE SEQUENCE [LARGE SCALE GENOMIC DNA]</scope>
    <source>
        <strain evidence="4 6">Ca-4</strain>
    </source>
</reference>
<evidence type="ECO:0000259" key="2">
    <source>
        <dbReference type="PROSITE" id="PS51819"/>
    </source>
</evidence>
<dbReference type="PROSITE" id="PS51819">
    <property type="entry name" value="VOC"/>
    <property type="match status" value="1"/>
</dbReference>
<dbReference type="Pfam" id="PF00903">
    <property type="entry name" value="Glyoxalase"/>
    <property type="match status" value="1"/>
</dbReference>
<accession>A0A8G1E6V7</accession>
<sequence length="126" mass="14660">MEVRAVNHIAIICTDYVLAKEFYVHKLGMEVVAETERVDRNDVKLDLKYGDLMFEIFIKPDAPQRVSYPEAAGLRHISFATDNIEKDVDYLRSVGIKVEDIRRDELNQQKMTFFFDPDGLPLELHE</sequence>
<dbReference type="Gene3D" id="3.10.180.10">
    <property type="entry name" value="2,3-Dihydroxybiphenyl 1,2-Dioxygenase, domain 1"/>
    <property type="match status" value="1"/>
</dbReference>
<dbReference type="InterPro" id="IPR037478">
    <property type="entry name" value="YwkD-like_dom"/>
</dbReference>
<dbReference type="InterPro" id="IPR029068">
    <property type="entry name" value="Glyas_Bleomycin-R_OHBP_Dase"/>
</dbReference>
<dbReference type="EMBL" id="CP118739">
    <property type="protein sequence ID" value="WEA57827.1"/>
    <property type="molecule type" value="Genomic_DNA"/>
</dbReference>
<dbReference type="AlphaFoldDB" id="A0A0Q1DQC7"/>
<name>A0A0Q1DQC7_PEDPE</name>
<keyword evidence="1" id="KW-0479">Metal-binding</keyword>
<dbReference type="InterPro" id="IPR037523">
    <property type="entry name" value="VOC_core"/>
</dbReference>
<feature type="domain" description="VOC" evidence="2">
    <location>
        <begin position="5"/>
        <end position="126"/>
    </location>
</feature>
<reference evidence="3 5" key="1">
    <citation type="submission" date="2017-05" db="EMBL/GenBank/DDBJ databases">
        <title>Genome sequence of Pediococcus pentosaceus strain SRCM100892.</title>
        <authorList>
            <person name="Cho S.H."/>
        </authorList>
    </citation>
    <scope>NUCLEOTIDE SEQUENCE [LARGE SCALE GENOMIC DNA]</scope>
    <source>
        <strain evidence="3 5">SRCM100892</strain>
    </source>
</reference>
<dbReference type="GO" id="GO:0046872">
    <property type="term" value="F:metal ion binding"/>
    <property type="evidence" value="ECO:0007669"/>
    <property type="project" value="UniProtKB-KW"/>
</dbReference>
<accession>A0A0Q1DQC7</accession>
<dbReference type="InterPro" id="IPR004360">
    <property type="entry name" value="Glyas_Fos-R_dOase_dom"/>
</dbReference>
<dbReference type="GeneID" id="33062169"/>
<dbReference type="CDD" id="cd08352">
    <property type="entry name" value="VOC_Bs_YwkD_like"/>
    <property type="match status" value="1"/>
</dbReference>
<dbReference type="Proteomes" id="UP000196118">
    <property type="component" value="Chromosome"/>
</dbReference>
<dbReference type="Proteomes" id="UP001214131">
    <property type="component" value="Chromosome"/>
</dbReference>
<protein>
    <submittedName>
        <fullName evidence="4">VOC family protein</fullName>
    </submittedName>
</protein>
<dbReference type="PANTHER" id="PTHR36113:SF6">
    <property type="entry name" value="FOSFOMYCIN RESISTANCE PROTEIN FOSX"/>
    <property type="match status" value="1"/>
</dbReference>
<dbReference type="SUPFAM" id="SSF54593">
    <property type="entry name" value="Glyoxalase/Bleomycin resistance protein/Dihydroxybiphenyl dioxygenase"/>
    <property type="match status" value="1"/>
</dbReference>
<evidence type="ECO:0000313" key="6">
    <source>
        <dbReference type="Proteomes" id="UP001214131"/>
    </source>
</evidence>